<feature type="transmembrane region" description="Helical" evidence="1">
    <location>
        <begin position="12"/>
        <end position="35"/>
    </location>
</feature>
<feature type="non-terminal residue" evidence="2">
    <location>
        <position position="1"/>
    </location>
</feature>
<accession>A0A397Z0X2</accession>
<evidence type="ECO:0000256" key="1">
    <source>
        <dbReference type="SAM" id="Phobius"/>
    </source>
</evidence>
<protein>
    <submittedName>
        <fullName evidence="2">Uncharacterized protein</fullName>
    </submittedName>
</protein>
<dbReference type="EMBL" id="CM010633">
    <property type="protein sequence ID" value="RID59111.1"/>
    <property type="molecule type" value="Genomic_DNA"/>
</dbReference>
<organism evidence="2 3">
    <name type="scientific">Brassica campestris</name>
    <name type="common">Field mustard</name>
    <dbReference type="NCBI Taxonomy" id="3711"/>
    <lineage>
        <taxon>Eukaryota</taxon>
        <taxon>Viridiplantae</taxon>
        <taxon>Streptophyta</taxon>
        <taxon>Embryophyta</taxon>
        <taxon>Tracheophyta</taxon>
        <taxon>Spermatophyta</taxon>
        <taxon>Magnoliopsida</taxon>
        <taxon>eudicotyledons</taxon>
        <taxon>Gunneridae</taxon>
        <taxon>Pentapetalae</taxon>
        <taxon>rosids</taxon>
        <taxon>malvids</taxon>
        <taxon>Brassicales</taxon>
        <taxon>Brassicaceae</taxon>
        <taxon>Brassiceae</taxon>
        <taxon>Brassica</taxon>
    </lineage>
</organism>
<dbReference type="PANTHER" id="PTHR35631">
    <property type="entry name" value="OS08G0114150 PROTEIN"/>
    <property type="match status" value="1"/>
</dbReference>
<proteinExistence type="predicted"/>
<gene>
    <name evidence="2" type="ORF">BRARA_F02360</name>
</gene>
<keyword evidence="1" id="KW-1133">Transmembrane helix</keyword>
<evidence type="ECO:0000313" key="3">
    <source>
        <dbReference type="Proteomes" id="UP000264353"/>
    </source>
</evidence>
<reference evidence="2 3" key="1">
    <citation type="submission" date="2018-06" db="EMBL/GenBank/DDBJ databases">
        <title>WGS assembly of Brassica rapa FPsc.</title>
        <authorList>
            <person name="Bowman J."/>
            <person name="Kohchi T."/>
            <person name="Yamato K."/>
            <person name="Jenkins J."/>
            <person name="Shu S."/>
            <person name="Ishizaki K."/>
            <person name="Yamaoka S."/>
            <person name="Nishihama R."/>
            <person name="Nakamura Y."/>
            <person name="Berger F."/>
            <person name="Adam C."/>
            <person name="Aki S."/>
            <person name="Althoff F."/>
            <person name="Araki T."/>
            <person name="Arteaga-Vazquez M."/>
            <person name="Balasubrmanian S."/>
            <person name="Bauer D."/>
            <person name="Boehm C."/>
            <person name="Briginshaw L."/>
            <person name="Caballero-Perez J."/>
            <person name="Catarino B."/>
            <person name="Chen F."/>
            <person name="Chiyoda S."/>
            <person name="Chovatia M."/>
            <person name="Davies K."/>
            <person name="Delmans M."/>
            <person name="Demura T."/>
            <person name="Dierschke T."/>
            <person name="Dolan L."/>
            <person name="Dorantes-Acosta A."/>
            <person name="Eklund D."/>
            <person name="Florent S."/>
            <person name="Flores-Sandoval E."/>
            <person name="Fujiyama A."/>
            <person name="Fukuzawa H."/>
            <person name="Galik B."/>
            <person name="Grimanelli D."/>
            <person name="Grimwood J."/>
            <person name="Grossniklaus U."/>
            <person name="Hamada T."/>
            <person name="Haseloff J."/>
            <person name="Hetherington A."/>
            <person name="Higo A."/>
            <person name="Hirakawa Y."/>
            <person name="Hundley H."/>
            <person name="Ikeda Y."/>
            <person name="Inoue K."/>
            <person name="Inoue S."/>
            <person name="Ishida S."/>
            <person name="Jia Q."/>
            <person name="Kakita M."/>
            <person name="Kanazawa T."/>
            <person name="Kawai Y."/>
            <person name="Kawashima T."/>
            <person name="Kennedy M."/>
            <person name="Kinose K."/>
            <person name="Kinoshita T."/>
            <person name="Kohara Y."/>
            <person name="Koide E."/>
            <person name="Komatsu K."/>
            <person name="Kopischke S."/>
            <person name="Kubo M."/>
            <person name="Kyozuka J."/>
            <person name="Lagercrantz U."/>
            <person name="Lin S."/>
            <person name="Lindquist E."/>
            <person name="Lipzen A."/>
            <person name="Lu C."/>
            <person name="Luna E."/>
            <person name="Martienssen R."/>
            <person name="Minamino N."/>
            <person name="Mizutani M."/>
            <person name="Mizutani M."/>
            <person name="Mochizuki N."/>
            <person name="Monte I."/>
            <person name="Mosher R."/>
            <person name="Nagasaki H."/>
            <person name="Nakagami H."/>
            <person name="Naramoto S."/>
            <person name="Nishitani K."/>
            <person name="Ohtani M."/>
            <person name="Okamoto T."/>
            <person name="Okumura M."/>
            <person name="Phillips J."/>
            <person name="Pollak B."/>
            <person name="Reinders A."/>
            <person name="Roevekamp M."/>
            <person name="Sano R."/>
            <person name="Sawa S."/>
            <person name="Schmid M."/>
            <person name="Shirakawa M."/>
            <person name="Solano R."/>
            <person name="Spunde A."/>
            <person name="Suetsugu N."/>
            <person name="Sugano S."/>
            <person name="Sugiyama A."/>
            <person name="Sun R."/>
            <person name="Suzuki Y."/>
            <person name="Takenaka M."/>
            <person name="Takezawa D."/>
            <person name="Tomogane H."/>
            <person name="Tsuzuki M."/>
            <person name="Ueda T."/>
            <person name="Umeda M."/>
            <person name="Ward J."/>
            <person name="Watanabe Y."/>
            <person name="Yazaki K."/>
            <person name="Yokoyama R."/>
            <person name="Yoshitake Y."/>
            <person name="Yotsui I."/>
            <person name="Zachgo S."/>
            <person name="Schmutz J."/>
        </authorList>
    </citation>
    <scope>NUCLEOTIDE SEQUENCE [LARGE SCALE GENOMIC DNA]</scope>
    <source>
        <strain evidence="3">cv. B-3</strain>
    </source>
</reference>
<dbReference type="PANTHER" id="PTHR35631:SF15">
    <property type="entry name" value="OS08G0114175 PROTEIN"/>
    <property type="match status" value="1"/>
</dbReference>
<name>A0A397Z0X2_BRACM</name>
<keyword evidence="1" id="KW-0472">Membrane</keyword>
<dbReference type="Proteomes" id="UP000264353">
    <property type="component" value="Chromosome A6"/>
</dbReference>
<keyword evidence="1" id="KW-0812">Transmembrane</keyword>
<dbReference type="AlphaFoldDB" id="A0A397Z0X2"/>
<sequence length="74" mass="8495">CPTIQFIPFSAFWLRSSVVSVLISLISDIWVIGPYDINYIFLGKMPIKIACYLGFWELPLRCTTARAWLNPSIK</sequence>
<evidence type="ECO:0000313" key="2">
    <source>
        <dbReference type="EMBL" id="RID59111.1"/>
    </source>
</evidence>